<keyword evidence="2" id="KW-1133">Transmembrane helix</keyword>
<organism evidence="3 4">
    <name type="scientific">Amanita thiersii Skay4041</name>
    <dbReference type="NCBI Taxonomy" id="703135"/>
    <lineage>
        <taxon>Eukaryota</taxon>
        <taxon>Fungi</taxon>
        <taxon>Dikarya</taxon>
        <taxon>Basidiomycota</taxon>
        <taxon>Agaricomycotina</taxon>
        <taxon>Agaricomycetes</taxon>
        <taxon>Agaricomycetidae</taxon>
        <taxon>Agaricales</taxon>
        <taxon>Pluteineae</taxon>
        <taxon>Amanitaceae</taxon>
        <taxon>Amanita</taxon>
    </lineage>
</organism>
<protein>
    <submittedName>
        <fullName evidence="3">Uncharacterized protein</fullName>
    </submittedName>
</protein>
<name>A0A2A9NFY8_9AGAR</name>
<keyword evidence="2" id="KW-0812">Transmembrane</keyword>
<dbReference type="AlphaFoldDB" id="A0A2A9NFY8"/>
<dbReference type="Proteomes" id="UP000242287">
    <property type="component" value="Unassembled WGS sequence"/>
</dbReference>
<feature type="transmembrane region" description="Helical" evidence="2">
    <location>
        <begin position="43"/>
        <end position="62"/>
    </location>
</feature>
<feature type="compositionally biased region" description="Basic and acidic residues" evidence="1">
    <location>
        <begin position="229"/>
        <end position="251"/>
    </location>
</feature>
<dbReference type="EMBL" id="KZ302026">
    <property type="protein sequence ID" value="PFH49529.1"/>
    <property type="molecule type" value="Genomic_DNA"/>
</dbReference>
<evidence type="ECO:0000256" key="1">
    <source>
        <dbReference type="SAM" id="MobiDB-lite"/>
    </source>
</evidence>
<sequence length="325" mass="35531">MPPIAESLYRRFLVSPLGIQYAPINLNAVSERDYPRPGPHRCVAWLLPCLLLLSLALLFSIYKLSQRRHGARQSVRQTSNVMPSRDDLSLHNPRGPGQRGALLSQLDDRNIDGKIVTNSYSNSSTYAPPQSDESPPLLGLLVHHNVSDSVADTPASGVPPDIFAFVSHTTVVTPCSQKSSLGSRFSLSFSLPERLNRQPSALSNSSLNSSARFKNNITPSQACAPRSSGPHDVDDKAQIKVKEKEEKDKPKYSMRKEQFRIRVRTLSLGSVLNGTVTYPFSPGPHSAPCGSVFNKVHGGSKNSMDFHCRGLPPSGTFSGLVEIVY</sequence>
<feature type="region of interest" description="Disordered" evidence="1">
    <location>
        <begin position="218"/>
        <end position="251"/>
    </location>
</feature>
<keyword evidence="2" id="KW-0472">Membrane</keyword>
<evidence type="ECO:0000313" key="3">
    <source>
        <dbReference type="EMBL" id="PFH49529.1"/>
    </source>
</evidence>
<accession>A0A2A9NFY8</accession>
<keyword evidence="4" id="KW-1185">Reference proteome</keyword>
<gene>
    <name evidence="3" type="ORF">AMATHDRAFT_4809</name>
</gene>
<evidence type="ECO:0000256" key="2">
    <source>
        <dbReference type="SAM" id="Phobius"/>
    </source>
</evidence>
<reference evidence="3 4" key="1">
    <citation type="submission" date="2014-02" db="EMBL/GenBank/DDBJ databases">
        <title>Transposable element dynamics among asymbiotic and ectomycorrhizal Amanita fungi.</title>
        <authorList>
            <consortium name="DOE Joint Genome Institute"/>
            <person name="Hess J."/>
            <person name="Skrede I."/>
            <person name="Wolfe B."/>
            <person name="LaButti K."/>
            <person name="Ohm R.A."/>
            <person name="Grigoriev I.V."/>
            <person name="Pringle A."/>
        </authorList>
    </citation>
    <scope>NUCLEOTIDE SEQUENCE [LARGE SCALE GENOMIC DNA]</scope>
    <source>
        <strain evidence="3 4">SKay4041</strain>
    </source>
</reference>
<proteinExistence type="predicted"/>
<evidence type="ECO:0000313" key="4">
    <source>
        <dbReference type="Proteomes" id="UP000242287"/>
    </source>
</evidence>
<feature type="region of interest" description="Disordered" evidence="1">
    <location>
        <begin position="72"/>
        <end position="101"/>
    </location>
</feature>